<feature type="compositionally biased region" description="Low complexity" evidence="7">
    <location>
        <begin position="378"/>
        <end position="432"/>
    </location>
</feature>
<organism evidence="10 11">
    <name type="scientific">Arthrobacter sedimenti</name>
    <dbReference type="NCBI Taxonomy" id="2694931"/>
    <lineage>
        <taxon>Bacteria</taxon>
        <taxon>Bacillati</taxon>
        <taxon>Actinomycetota</taxon>
        <taxon>Actinomycetes</taxon>
        <taxon>Micrococcales</taxon>
        <taxon>Micrococcaceae</taxon>
        <taxon>Arthrobacter</taxon>
    </lineage>
</organism>
<feature type="transmembrane region" description="Helical" evidence="8">
    <location>
        <begin position="166"/>
        <end position="187"/>
    </location>
</feature>
<dbReference type="RefSeq" id="WP_376976889.1">
    <property type="nucleotide sequence ID" value="NZ_JBHSDQ010000002.1"/>
</dbReference>
<feature type="compositionally biased region" description="Pro residues" evidence="7">
    <location>
        <begin position="344"/>
        <end position="377"/>
    </location>
</feature>
<protein>
    <submittedName>
        <fullName evidence="10">RDD family protein</fullName>
    </submittedName>
</protein>
<dbReference type="PANTHER" id="PTHR36115">
    <property type="entry name" value="PROLINE-RICH ANTIGEN HOMOLOG-RELATED"/>
    <property type="match status" value="1"/>
</dbReference>
<evidence type="ECO:0000256" key="4">
    <source>
        <dbReference type="ARBA" id="ARBA00022692"/>
    </source>
</evidence>
<keyword evidence="3" id="KW-0597">Phosphoprotein</keyword>
<dbReference type="PANTHER" id="PTHR36115:SF6">
    <property type="entry name" value="PROLINE-RICH ANTIGEN HOMOLOG"/>
    <property type="match status" value="1"/>
</dbReference>
<evidence type="ECO:0000256" key="1">
    <source>
        <dbReference type="ARBA" id="ARBA00004651"/>
    </source>
</evidence>
<dbReference type="Gene3D" id="2.60.200.20">
    <property type="match status" value="1"/>
</dbReference>
<keyword evidence="4 8" id="KW-0812">Transmembrane</keyword>
<dbReference type="InterPro" id="IPR010432">
    <property type="entry name" value="RDD"/>
</dbReference>
<feature type="transmembrane region" description="Helical" evidence="8">
    <location>
        <begin position="217"/>
        <end position="241"/>
    </location>
</feature>
<feature type="transmembrane region" description="Helical" evidence="8">
    <location>
        <begin position="132"/>
        <end position="151"/>
    </location>
</feature>
<accession>A0ABV8WH58</accession>
<comment type="caution">
    <text evidence="10">The sequence shown here is derived from an EMBL/GenBank/DDBJ whole genome shotgun (WGS) entry which is preliminary data.</text>
</comment>
<reference evidence="11" key="1">
    <citation type="journal article" date="2019" name="Int. J. Syst. Evol. Microbiol.">
        <title>The Global Catalogue of Microorganisms (GCM) 10K type strain sequencing project: providing services to taxonomists for standard genome sequencing and annotation.</title>
        <authorList>
            <consortium name="The Broad Institute Genomics Platform"/>
            <consortium name="The Broad Institute Genome Sequencing Center for Infectious Disease"/>
            <person name="Wu L."/>
            <person name="Ma J."/>
        </authorList>
    </citation>
    <scope>NUCLEOTIDE SEQUENCE [LARGE SCALE GENOMIC DNA]</scope>
    <source>
        <strain evidence="11">PJ61</strain>
    </source>
</reference>
<sequence length="585" mass="59517">MRDAERCPRCQQQIRAGATFCTACGAPLPNRAARRTRTSDLLPDHGPSAAREARPEHAAGIPGTIPVVERPPAGQPAGSALTGPIYTGSGPGRTGGSTKVEAAPGGGTGMAVNLQLVPATAGKRLGAAVIDWLPGLAVLVVTFAIGFAGITRTRSGGFIVYDTSSLVLFGGIGLGLTLAYLFVVLGLESRSGKTPGNLLMGIRSADQDGYAPGAGAVFLRGLITGAGVLLALLVAVLVVVFKWFDVALFILGPLLLVSAVWAVLVVVSCRWDKRGGLRGWNDNAAKTLVFDVKAGRDPITTGGIQGPYSFAPLDLPPVQQVLSPVAGAKAQQAAGSQASASGPPASPVPASPAPDSRPPAPFSPVPFAPTPVAPQPSAPQAATPHATPAQAPQAPAPSATMPSQTMPYTSPASFAPPAAGAPAAGTHGSPAGFEQGSVQGFASAGAPSGHRVPPPHVDDDVERTQVRPGSGAPAQVAVLRIRLDDGRDFQLDRNVLVGRNPVGQAGEQHAQLLAVDDPGRSISKTHLHLLTDGAGIWVTDRHSTNGSAVTTPDGLRTPLVPGVPTFVTPGSSVHFGDRTFYLGQA</sequence>
<comment type="subcellular location">
    <subcellularLocation>
        <location evidence="1">Cell membrane</location>
        <topology evidence="1">Multi-pass membrane protein</topology>
    </subcellularLocation>
</comment>
<evidence type="ECO:0000256" key="5">
    <source>
        <dbReference type="ARBA" id="ARBA00022989"/>
    </source>
</evidence>
<evidence type="ECO:0000259" key="9">
    <source>
        <dbReference type="PROSITE" id="PS50006"/>
    </source>
</evidence>
<feature type="compositionally biased region" description="Low complexity" evidence="7">
    <location>
        <begin position="326"/>
        <end position="343"/>
    </location>
</feature>
<gene>
    <name evidence="10" type="ORF">ACFO0G_07040</name>
</gene>
<keyword evidence="6 8" id="KW-0472">Membrane</keyword>
<dbReference type="Pfam" id="PF13240">
    <property type="entry name" value="Zn_Ribbon_1"/>
    <property type="match status" value="1"/>
</dbReference>
<keyword evidence="11" id="KW-1185">Reference proteome</keyword>
<evidence type="ECO:0000256" key="3">
    <source>
        <dbReference type="ARBA" id="ARBA00022553"/>
    </source>
</evidence>
<evidence type="ECO:0000256" key="8">
    <source>
        <dbReference type="SAM" id="Phobius"/>
    </source>
</evidence>
<dbReference type="InterPro" id="IPR026870">
    <property type="entry name" value="Zinc_ribbon_dom"/>
</dbReference>
<dbReference type="Proteomes" id="UP001595778">
    <property type="component" value="Unassembled WGS sequence"/>
</dbReference>
<dbReference type="InterPro" id="IPR051791">
    <property type="entry name" value="Pra-immunoreactive"/>
</dbReference>
<dbReference type="PROSITE" id="PS50006">
    <property type="entry name" value="FHA_DOMAIN"/>
    <property type="match status" value="1"/>
</dbReference>
<feature type="region of interest" description="Disordered" evidence="7">
    <location>
        <begin position="326"/>
        <end position="472"/>
    </location>
</feature>
<dbReference type="EMBL" id="JBHSDQ010000002">
    <property type="protein sequence ID" value="MFC4395844.1"/>
    <property type="molecule type" value="Genomic_DNA"/>
</dbReference>
<dbReference type="Pfam" id="PF06271">
    <property type="entry name" value="RDD"/>
    <property type="match status" value="1"/>
</dbReference>
<proteinExistence type="predicted"/>
<feature type="domain" description="FHA" evidence="9">
    <location>
        <begin position="495"/>
        <end position="550"/>
    </location>
</feature>
<dbReference type="InterPro" id="IPR000253">
    <property type="entry name" value="FHA_dom"/>
</dbReference>
<feature type="transmembrane region" description="Helical" evidence="8">
    <location>
        <begin position="247"/>
        <end position="269"/>
    </location>
</feature>
<evidence type="ECO:0000256" key="6">
    <source>
        <dbReference type="ARBA" id="ARBA00023136"/>
    </source>
</evidence>
<dbReference type="SUPFAM" id="SSF49879">
    <property type="entry name" value="SMAD/FHA domain"/>
    <property type="match status" value="1"/>
</dbReference>
<evidence type="ECO:0000313" key="11">
    <source>
        <dbReference type="Proteomes" id="UP001595778"/>
    </source>
</evidence>
<keyword evidence="5 8" id="KW-1133">Transmembrane helix</keyword>
<evidence type="ECO:0000313" key="10">
    <source>
        <dbReference type="EMBL" id="MFC4395844.1"/>
    </source>
</evidence>
<keyword evidence="2" id="KW-1003">Cell membrane</keyword>
<dbReference type="CDD" id="cd00060">
    <property type="entry name" value="FHA"/>
    <property type="match status" value="1"/>
</dbReference>
<evidence type="ECO:0000256" key="2">
    <source>
        <dbReference type="ARBA" id="ARBA00022475"/>
    </source>
</evidence>
<name>A0ABV8WH58_9MICC</name>
<evidence type="ECO:0000256" key="7">
    <source>
        <dbReference type="SAM" id="MobiDB-lite"/>
    </source>
</evidence>
<feature type="compositionally biased region" description="Basic and acidic residues" evidence="7">
    <location>
        <begin position="456"/>
        <end position="465"/>
    </location>
</feature>
<dbReference type="InterPro" id="IPR008984">
    <property type="entry name" value="SMAD_FHA_dom_sf"/>
</dbReference>
<feature type="region of interest" description="Disordered" evidence="7">
    <location>
        <begin position="35"/>
        <end position="99"/>
    </location>
</feature>